<dbReference type="EMBL" id="CP089982">
    <property type="protein sequence ID" value="WXA97987.1"/>
    <property type="molecule type" value="Genomic_DNA"/>
</dbReference>
<sequence length="88" mass="9909">MTAENEQEVRPDLMGWFFAIVASLFIGLVLIFVFGEIFMNPNSTQDGSEKAGPEDVLFFVLLFAPVVATVLGRKRIGWLRRSLYKPAE</sequence>
<accession>A0ABZ2KK56</accession>
<feature type="transmembrane region" description="Helical" evidence="1">
    <location>
        <begin position="55"/>
        <end position="72"/>
    </location>
</feature>
<name>A0ABZ2KK56_9BACT</name>
<keyword evidence="3" id="KW-1185">Reference proteome</keyword>
<proteinExistence type="predicted"/>
<dbReference type="RefSeq" id="WP_394848604.1">
    <property type="nucleotide sequence ID" value="NZ_CP089982.1"/>
</dbReference>
<dbReference type="Proteomes" id="UP001379533">
    <property type="component" value="Chromosome"/>
</dbReference>
<feature type="transmembrane region" description="Helical" evidence="1">
    <location>
        <begin position="12"/>
        <end position="35"/>
    </location>
</feature>
<keyword evidence="1" id="KW-1133">Transmembrane helix</keyword>
<evidence type="ECO:0000256" key="1">
    <source>
        <dbReference type="SAM" id="Phobius"/>
    </source>
</evidence>
<keyword evidence="1" id="KW-0812">Transmembrane</keyword>
<evidence type="ECO:0000313" key="2">
    <source>
        <dbReference type="EMBL" id="WXA97987.1"/>
    </source>
</evidence>
<evidence type="ECO:0000313" key="3">
    <source>
        <dbReference type="Proteomes" id="UP001379533"/>
    </source>
</evidence>
<reference evidence="2 3" key="1">
    <citation type="submission" date="2021-12" db="EMBL/GenBank/DDBJ databases">
        <title>Discovery of the Pendulisporaceae a myxobacterial family with distinct sporulation behavior and unique specialized metabolism.</title>
        <authorList>
            <person name="Garcia R."/>
            <person name="Popoff A."/>
            <person name="Bader C.D."/>
            <person name="Loehr J."/>
            <person name="Walesch S."/>
            <person name="Walt C."/>
            <person name="Boldt J."/>
            <person name="Bunk B."/>
            <person name="Haeckl F.J.F.P.J."/>
            <person name="Gunesch A.P."/>
            <person name="Birkelbach J."/>
            <person name="Nuebel U."/>
            <person name="Pietschmann T."/>
            <person name="Bach T."/>
            <person name="Mueller R."/>
        </authorList>
    </citation>
    <scope>NUCLEOTIDE SEQUENCE [LARGE SCALE GENOMIC DNA]</scope>
    <source>
        <strain evidence="2 3">MSr12523</strain>
    </source>
</reference>
<protein>
    <recommendedName>
        <fullName evidence="4">Multidrug ABC transporter ATPase</fullName>
    </recommendedName>
</protein>
<keyword evidence="1" id="KW-0472">Membrane</keyword>
<evidence type="ECO:0008006" key="4">
    <source>
        <dbReference type="Google" id="ProtNLM"/>
    </source>
</evidence>
<gene>
    <name evidence="2" type="ORF">LZC95_14240</name>
</gene>
<organism evidence="2 3">
    <name type="scientific">Pendulispora brunnea</name>
    <dbReference type="NCBI Taxonomy" id="2905690"/>
    <lineage>
        <taxon>Bacteria</taxon>
        <taxon>Pseudomonadati</taxon>
        <taxon>Myxococcota</taxon>
        <taxon>Myxococcia</taxon>
        <taxon>Myxococcales</taxon>
        <taxon>Sorangiineae</taxon>
        <taxon>Pendulisporaceae</taxon>
        <taxon>Pendulispora</taxon>
    </lineage>
</organism>